<protein>
    <submittedName>
        <fullName evidence="2">Uncharacterized protein</fullName>
    </submittedName>
</protein>
<evidence type="ECO:0000313" key="2">
    <source>
        <dbReference type="EMBL" id="RZC47914.1"/>
    </source>
</evidence>
<evidence type="ECO:0000256" key="1">
    <source>
        <dbReference type="SAM" id="MobiDB-lite"/>
    </source>
</evidence>
<gene>
    <name evidence="2" type="ORF">C5167_040872</name>
</gene>
<organism evidence="2 3">
    <name type="scientific">Papaver somniferum</name>
    <name type="common">Opium poppy</name>
    <dbReference type="NCBI Taxonomy" id="3469"/>
    <lineage>
        <taxon>Eukaryota</taxon>
        <taxon>Viridiplantae</taxon>
        <taxon>Streptophyta</taxon>
        <taxon>Embryophyta</taxon>
        <taxon>Tracheophyta</taxon>
        <taxon>Spermatophyta</taxon>
        <taxon>Magnoliopsida</taxon>
        <taxon>Ranunculales</taxon>
        <taxon>Papaveraceae</taxon>
        <taxon>Papaveroideae</taxon>
        <taxon>Papaver</taxon>
    </lineage>
</organism>
<dbReference type="AlphaFoldDB" id="A0A4Y7IGB8"/>
<proteinExistence type="predicted"/>
<feature type="region of interest" description="Disordered" evidence="1">
    <location>
        <begin position="32"/>
        <end position="122"/>
    </location>
</feature>
<keyword evidence="3" id="KW-1185">Reference proteome</keyword>
<feature type="compositionally biased region" description="Polar residues" evidence="1">
    <location>
        <begin position="113"/>
        <end position="122"/>
    </location>
</feature>
<accession>A0A4Y7IGB8</accession>
<evidence type="ECO:0000313" key="3">
    <source>
        <dbReference type="Proteomes" id="UP000316621"/>
    </source>
</evidence>
<dbReference type="Proteomes" id="UP000316621">
    <property type="component" value="Chromosome 1"/>
</dbReference>
<dbReference type="EMBL" id="CM010715">
    <property type="protein sequence ID" value="RZC47914.1"/>
    <property type="molecule type" value="Genomic_DNA"/>
</dbReference>
<reference evidence="2 3" key="1">
    <citation type="journal article" date="2018" name="Science">
        <title>The opium poppy genome and morphinan production.</title>
        <authorList>
            <person name="Guo L."/>
            <person name="Winzer T."/>
            <person name="Yang X."/>
            <person name="Li Y."/>
            <person name="Ning Z."/>
            <person name="He Z."/>
            <person name="Teodor R."/>
            <person name="Lu Y."/>
            <person name="Bowser T.A."/>
            <person name="Graham I.A."/>
            <person name="Ye K."/>
        </authorList>
    </citation>
    <scope>NUCLEOTIDE SEQUENCE [LARGE SCALE GENOMIC DNA]</scope>
    <source>
        <strain evidence="3">cv. HN1</strain>
        <tissue evidence="2">Leaves</tissue>
    </source>
</reference>
<dbReference type="Gramene" id="RZC47914">
    <property type="protein sequence ID" value="RZC47914"/>
    <property type="gene ID" value="C5167_040872"/>
</dbReference>
<name>A0A4Y7IGB8_PAPSO</name>
<sequence>MKERDELRKSKEELEHSYLILDQEYQSFAEEADRKYSKSSQCRVNEESQLAEEEEVPFEREAQGATSVPGDGGEGKRDPSQQAIDEVVLDQQYTGGADASVQDVPVSEIADPSITSSNVVSS</sequence>